<sequence length="1068" mass="113351">MCSPPRSQYVHIMFSMIGSGAGRICWNVKCGTSSSTNWRPGWLLRAGHTADLCDSCGLAYEQSRFCETFHSDDAGWRTCNSCKKRVHCGCIASVYGLVLLDKGGVECSGCVREDDVIASSTSLPPSSSAAACEPHANNARGQQLAAPWDPDLKIEQQLMESSRSLRPAAKFQDQEMGFPSNLELHANNLDSSMKSVAAACSPKETRETTATAGGGKGPPESPPGHVESSSPSSKSGADQVPTGLTLSGGSSPVKQVTGEGGQQGGGSETGAAGESAGHGKASTTVGSYRPPRIRQLLPRPTIAGAAAAVTLEPAFDPQAPLRVARPPGEGRGRNQLLPRYWPRITDQELQQITSGDNTVITPLFEKMLSASDAGRIGRLVLPKACAEAYFPPIHQPEGLPLKIQDVTGKEWVFQFRFWPNNNSRMYVLEGVTPCIQSMRLQAGDTVTFSRLEADGKLVMGYRRAPSSLSSQVCGLAYNSSLSLSCIGTTPPSNNGLPCASYAAPQSLDGWASSKGGASAKLKDSSALTLAAAATATQQMDRKRGRPLGSKSKRLRLDTDDALLLKSSWEEAQELLRPPPSAVPTTITIDGHEFEEYSEPPVFAKKTYPNITPSGEHEQWAQCDDCSNWRRLPATAFVPLRWSCSQNTWDLTRAQCNAPQEVSNEKLEMILRQVSGQEDGKQGGGSGSGSMRMMLVPTVAGDIITTTAAAAAAAAAGLDTLAQAAAATTGPVSPMRTTKHPRHRPGCSCIVCIQPPSGKGPKHKATCTCNVCVTVKRRFKTMMQRRKKRQFERESEVARKKRGWARDDISDSASLLDAASRPETSAGGGGGGAVGEENPTTPLVYQSDDVGGGADEGGPSKAAATAAAIDLNSQPDRDERVSMVRLVQDAGKPLSTYLHQQHLMTLCAPDHPLSDKVSEEEDPNSSSSREEVASQTSSKAHADSGMQLVAAAAVTPMQQGQQQQPQSPFMVDIAELSSHMESWDPRAVKPVAEPSGDSVHSSSSKQEYNMLNQLVVSNAPASSKKYATGAGRGRQICSGCGEPIGSAAKVCRRCGTSTAFGKKKRSVPP</sequence>
<evidence type="ECO:0000256" key="3">
    <source>
        <dbReference type="ARBA" id="ARBA00022833"/>
    </source>
</evidence>
<feature type="domain" description="TF-B3" evidence="9">
    <location>
        <begin position="364"/>
        <end position="465"/>
    </location>
</feature>
<gene>
    <name evidence="11" type="ORF">CSSPTR1EN2_LOCUS9324</name>
</gene>
<evidence type="ECO:0000256" key="4">
    <source>
        <dbReference type="ARBA" id="ARBA00023015"/>
    </source>
</evidence>
<feature type="region of interest" description="Disordered" evidence="8">
    <location>
        <begin position="908"/>
        <end position="942"/>
    </location>
</feature>
<dbReference type="InterPro" id="IPR011124">
    <property type="entry name" value="Znf_CW"/>
</dbReference>
<dbReference type="PROSITE" id="PS50863">
    <property type="entry name" value="B3"/>
    <property type="match status" value="1"/>
</dbReference>
<evidence type="ECO:0008006" key="13">
    <source>
        <dbReference type="Google" id="ProtNLM"/>
    </source>
</evidence>
<keyword evidence="12" id="KW-1185">Reference proteome</keyword>
<feature type="compositionally biased region" description="Gly residues" evidence="8">
    <location>
        <begin position="258"/>
        <end position="268"/>
    </location>
</feature>
<evidence type="ECO:0000313" key="12">
    <source>
        <dbReference type="Proteomes" id="UP001497512"/>
    </source>
</evidence>
<dbReference type="CDD" id="cd10017">
    <property type="entry name" value="B3_DNA"/>
    <property type="match status" value="1"/>
</dbReference>
<dbReference type="PROSITE" id="PS51050">
    <property type="entry name" value="ZF_CW"/>
    <property type="match status" value="1"/>
</dbReference>
<evidence type="ECO:0000256" key="6">
    <source>
        <dbReference type="ARBA" id="ARBA00023163"/>
    </source>
</evidence>
<dbReference type="EMBL" id="OZ019909">
    <property type="protein sequence ID" value="CAK9208719.1"/>
    <property type="molecule type" value="Genomic_DNA"/>
</dbReference>
<keyword evidence="7" id="KW-0539">Nucleus</keyword>
<dbReference type="Pfam" id="PF25813">
    <property type="entry name" value="zf_VAL1_N"/>
    <property type="match status" value="1"/>
</dbReference>
<organism evidence="11 12">
    <name type="scientific">Sphagnum troendelagicum</name>
    <dbReference type="NCBI Taxonomy" id="128251"/>
    <lineage>
        <taxon>Eukaryota</taxon>
        <taxon>Viridiplantae</taxon>
        <taxon>Streptophyta</taxon>
        <taxon>Embryophyta</taxon>
        <taxon>Bryophyta</taxon>
        <taxon>Sphagnophytina</taxon>
        <taxon>Sphagnopsida</taxon>
        <taxon>Sphagnales</taxon>
        <taxon>Sphagnaceae</taxon>
        <taxon>Sphagnum</taxon>
    </lineage>
</organism>
<keyword evidence="5" id="KW-0238">DNA-binding</keyword>
<dbReference type="Pfam" id="PF02362">
    <property type="entry name" value="B3"/>
    <property type="match status" value="1"/>
</dbReference>
<evidence type="ECO:0000313" key="11">
    <source>
        <dbReference type="EMBL" id="CAK9208719.1"/>
    </source>
</evidence>
<name>A0ABP0TYQ5_9BRYO</name>
<evidence type="ECO:0000256" key="2">
    <source>
        <dbReference type="ARBA" id="ARBA00022771"/>
    </source>
</evidence>
<keyword evidence="3" id="KW-0862">Zinc</keyword>
<keyword evidence="6" id="KW-0804">Transcription</keyword>
<proteinExistence type="predicted"/>
<feature type="compositionally biased region" description="Basic and acidic residues" evidence="8">
    <location>
        <begin position="790"/>
        <end position="808"/>
    </location>
</feature>
<feature type="domain" description="CW-type" evidence="10">
    <location>
        <begin position="613"/>
        <end position="663"/>
    </location>
</feature>
<evidence type="ECO:0000256" key="7">
    <source>
        <dbReference type="ARBA" id="ARBA00023242"/>
    </source>
</evidence>
<feature type="region of interest" description="Disordered" evidence="8">
    <location>
        <begin position="195"/>
        <end position="291"/>
    </location>
</feature>
<protein>
    <recommendedName>
        <fullName evidence="13">B3 domain-containing transcription repressor VAL2</fullName>
    </recommendedName>
</protein>
<evidence type="ECO:0000259" key="9">
    <source>
        <dbReference type="PROSITE" id="PS50863"/>
    </source>
</evidence>
<evidence type="ECO:0000256" key="5">
    <source>
        <dbReference type="ARBA" id="ARBA00023125"/>
    </source>
</evidence>
<dbReference type="PANTHER" id="PTHR46245">
    <property type="entry name" value="B3 DOMAIN-CONTAINING PROTEIN OS07G0563300"/>
    <property type="match status" value="1"/>
</dbReference>
<evidence type="ECO:0000256" key="8">
    <source>
        <dbReference type="SAM" id="MobiDB-lite"/>
    </source>
</evidence>
<dbReference type="InterPro" id="IPR057743">
    <property type="entry name" value="Zfn_VAL1-3_N"/>
</dbReference>
<dbReference type="SMART" id="SM01019">
    <property type="entry name" value="B3"/>
    <property type="match status" value="1"/>
</dbReference>
<evidence type="ECO:0000256" key="1">
    <source>
        <dbReference type="ARBA" id="ARBA00022723"/>
    </source>
</evidence>
<feature type="compositionally biased region" description="Low complexity" evidence="8">
    <location>
        <begin position="810"/>
        <end position="820"/>
    </location>
</feature>
<keyword evidence="2" id="KW-0863">Zinc-finger</keyword>
<feature type="compositionally biased region" description="Polar residues" evidence="8">
    <location>
        <begin position="227"/>
        <end position="254"/>
    </location>
</feature>
<dbReference type="Gene3D" id="3.30.40.100">
    <property type="match status" value="1"/>
</dbReference>
<dbReference type="SUPFAM" id="SSF101936">
    <property type="entry name" value="DNA-binding pseudobarrel domain"/>
    <property type="match status" value="1"/>
</dbReference>
<reference evidence="11" key="1">
    <citation type="submission" date="2024-02" db="EMBL/GenBank/DDBJ databases">
        <authorList>
            <consortium name="ELIXIR-Norway"/>
            <consortium name="Elixir Norway"/>
        </authorList>
    </citation>
    <scope>NUCLEOTIDE SEQUENCE</scope>
</reference>
<dbReference type="Pfam" id="PF07496">
    <property type="entry name" value="zf-CW"/>
    <property type="match status" value="1"/>
</dbReference>
<keyword evidence="1" id="KW-0479">Metal-binding</keyword>
<accession>A0ABP0TYQ5</accession>
<dbReference type="InterPro" id="IPR015300">
    <property type="entry name" value="DNA-bd_pseudobarrel_sf"/>
</dbReference>
<feature type="region of interest" description="Disordered" evidence="8">
    <location>
        <begin position="783"/>
        <end position="875"/>
    </location>
</feature>
<dbReference type="InterPro" id="IPR003340">
    <property type="entry name" value="B3_DNA-bd"/>
</dbReference>
<dbReference type="Gene3D" id="2.40.330.10">
    <property type="entry name" value="DNA-binding pseudobarrel domain"/>
    <property type="match status" value="1"/>
</dbReference>
<evidence type="ECO:0000259" key="10">
    <source>
        <dbReference type="PROSITE" id="PS51050"/>
    </source>
</evidence>
<dbReference type="Proteomes" id="UP001497512">
    <property type="component" value="Chromosome 17"/>
</dbReference>
<keyword evidence="4" id="KW-0805">Transcription regulation</keyword>